<dbReference type="Proteomes" id="UP000033647">
    <property type="component" value="Unassembled WGS sequence"/>
</dbReference>
<evidence type="ECO:0000313" key="4">
    <source>
        <dbReference type="Proteomes" id="UP000033647"/>
    </source>
</evidence>
<name>A0A0F4GGP8_9PEZI</name>
<keyword evidence="2" id="KW-0812">Transmembrane</keyword>
<comment type="caution">
    <text evidence="3">The sequence shown here is derived from an EMBL/GenBank/DDBJ whole genome shotgun (WGS) entry which is preliminary data.</text>
</comment>
<reference evidence="3 4" key="1">
    <citation type="submission" date="2015-03" db="EMBL/GenBank/DDBJ databases">
        <title>RNA-seq based gene annotation and comparative genomics of four Zymoseptoria species reveal species-specific pathogenicity related genes and transposable element activity.</title>
        <authorList>
            <person name="Grandaubert J."/>
            <person name="Bhattacharyya A."/>
            <person name="Stukenbrock E.H."/>
        </authorList>
    </citation>
    <scope>NUCLEOTIDE SEQUENCE [LARGE SCALE GENOMIC DNA]</scope>
    <source>
        <strain evidence="3 4">Zb18110</strain>
    </source>
</reference>
<protein>
    <submittedName>
        <fullName evidence="3">Uncharacterized protein</fullName>
    </submittedName>
</protein>
<evidence type="ECO:0000313" key="3">
    <source>
        <dbReference type="EMBL" id="KJX95395.1"/>
    </source>
</evidence>
<feature type="transmembrane region" description="Helical" evidence="2">
    <location>
        <begin position="103"/>
        <end position="128"/>
    </location>
</feature>
<gene>
    <name evidence="3" type="ORF">TI39_contig4116g00017</name>
</gene>
<dbReference type="EMBL" id="LAFY01004076">
    <property type="protein sequence ID" value="KJX95395.1"/>
    <property type="molecule type" value="Genomic_DNA"/>
</dbReference>
<evidence type="ECO:0000256" key="1">
    <source>
        <dbReference type="SAM" id="MobiDB-lite"/>
    </source>
</evidence>
<feature type="compositionally biased region" description="Pro residues" evidence="1">
    <location>
        <begin position="68"/>
        <end position="81"/>
    </location>
</feature>
<organism evidence="3 4">
    <name type="scientific">Zymoseptoria brevis</name>
    <dbReference type="NCBI Taxonomy" id="1047168"/>
    <lineage>
        <taxon>Eukaryota</taxon>
        <taxon>Fungi</taxon>
        <taxon>Dikarya</taxon>
        <taxon>Ascomycota</taxon>
        <taxon>Pezizomycotina</taxon>
        <taxon>Dothideomycetes</taxon>
        <taxon>Dothideomycetidae</taxon>
        <taxon>Mycosphaerellales</taxon>
        <taxon>Mycosphaerellaceae</taxon>
        <taxon>Zymoseptoria</taxon>
    </lineage>
</organism>
<feature type="region of interest" description="Disordered" evidence="1">
    <location>
        <begin position="279"/>
        <end position="303"/>
    </location>
</feature>
<feature type="compositionally biased region" description="Basic and acidic residues" evidence="1">
    <location>
        <begin position="18"/>
        <end position="35"/>
    </location>
</feature>
<accession>A0A0F4GGP8</accession>
<evidence type="ECO:0000256" key="2">
    <source>
        <dbReference type="SAM" id="Phobius"/>
    </source>
</evidence>
<dbReference type="OrthoDB" id="3942482at2759"/>
<proteinExistence type="predicted"/>
<keyword evidence="2" id="KW-0472">Membrane</keyword>
<dbReference type="STRING" id="1047168.A0A0F4GGP8"/>
<keyword evidence="2" id="KW-1133">Transmembrane helix</keyword>
<keyword evidence="4" id="KW-1185">Reference proteome</keyword>
<sequence>MAFQEEFEMSVNENMQDDDQHGRAPSFDDGKGADMKRRHFHETEAEDFNDKKDQPPRFSTLMGVAPKPAQPQPPPPPPPPQFYHEYYLPPREPRRGVYLSMPIFIVFVLVLFFESTLLFAYTIFGMYYNAPIGMFSWSQSNTTIAGCACDNSNPTFNIIMPSANGENISVTPTSSTIATSTTTDAKLVASGILSALAGLGNVSSTSSPIALVTITPTRSTVTSVKLLTADPSGNIIEPSMKVLTSTQMVDAPIPTSSAGITSRDVGAWAMISSGIESAQDSVSVTATSEGSAGTPTATSSGGS</sequence>
<feature type="region of interest" description="Disordered" evidence="1">
    <location>
        <begin position="1"/>
        <end position="82"/>
    </location>
</feature>
<dbReference type="AlphaFoldDB" id="A0A0F4GGP8"/>